<reference evidence="1" key="1">
    <citation type="submission" date="2022-11" db="EMBL/GenBank/DDBJ databases">
        <authorList>
            <person name="Kikuchi T."/>
        </authorList>
    </citation>
    <scope>NUCLEOTIDE SEQUENCE</scope>
    <source>
        <strain evidence="1">PS1010</strain>
    </source>
</reference>
<sequence length="176" mass="20069">MEDRFTDTILRATNVQSAIERFEKRQPVPLPPTNPNRFYHQPNYHQKVEEIPDEPPEVATPLFINTITHQENVQYFPAITPPKESSSPLQPAIPIGRFDSFQPLNFGKTIQGIYNSTEMPNVLSPTFSVDLNVVSPQPPIVAPRKLFNQNAPVNVETKKVWNVNDNQVCVLVYFSR</sequence>
<proteinExistence type="predicted"/>
<dbReference type="AlphaFoldDB" id="A0A9P1J062"/>
<keyword evidence="2" id="KW-1185">Reference proteome</keyword>
<comment type="caution">
    <text evidence="1">The sequence shown here is derived from an EMBL/GenBank/DDBJ whole genome shotgun (WGS) entry which is preliminary data.</text>
</comment>
<organism evidence="1 2">
    <name type="scientific">Caenorhabditis angaria</name>
    <dbReference type="NCBI Taxonomy" id="860376"/>
    <lineage>
        <taxon>Eukaryota</taxon>
        <taxon>Metazoa</taxon>
        <taxon>Ecdysozoa</taxon>
        <taxon>Nematoda</taxon>
        <taxon>Chromadorea</taxon>
        <taxon>Rhabditida</taxon>
        <taxon>Rhabditina</taxon>
        <taxon>Rhabditomorpha</taxon>
        <taxon>Rhabditoidea</taxon>
        <taxon>Rhabditidae</taxon>
        <taxon>Peloderinae</taxon>
        <taxon>Caenorhabditis</taxon>
    </lineage>
</organism>
<evidence type="ECO:0000313" key="2">
    <source>
        <dbReference type="Proteomes" id="UP001152747"/>
    </source>
</evidence>
<evidence type="ECO:0000313" key="1">
    <source>
        <dbReference type="EMBL" id="CAI5452593.1"/>
    </source>
</evidence>
<protein>
    <submittedName>
        <fullName evidence="1">Uncharacterized protein</fullName>
    </submittedName>
</protein>
<gene>
    <name evidence="1" type="ORF">CAMP_LOCUS15230</name>
</gene>
<accession>A0A9P1J062</accession>
<dbReference type="OrthoDB" id="5866664at2759"/>
<dbReference type="Proteomes" id="UP001152747">
    <property type="component" value="Unassembled WGS sequence"/>
</dbReference>
<dbReference type="EMBL" id="CANHGI010000005">
    <property type="protein sequence ID" value="CAI5452593.1"/>
    <property type="molecule type" value="Genomic_DNA"/>
</dbReference>
<name>A0A9P1J062_9PELO</name>